<evidence type="ECO:0000313" key="2">
    <source>
        <dbReference type="EMBL" id="VDM99903.1"/>
    </source>
</evidence>
<gene>
    <name evidence="2" type="ORF">TCLT_LOCUS3434</name>
</gene>
<feature type="coiled-coil region" evidence="1">
    <location>
        <begin position="125"/>
        <end position="166"/>
    </location>
</feature>
<sequence length="259" mass="29306">MEVMPEKKLCKVHLVDVGHETVCPFDRLYSLKNQPSYILQAPQASFLCFLDSDSWKLAATNEKQNQKLIISSEIDGIYTGKFKTKSKLGNAADEGFAVLLSKMVHIKSTNVQQLSGKEYSEQMVLEKLLQENLQLQHENAVERKEKIQALAEKAKIQAEKDRLLREYQIQLMQEREKTRLALAELHKVNLLQTGKSATNLSRPLMPQTELFSGTMQPEITNRVKFAAPVKMPLTTLAASRSDVTNTYSGIFCLLSTLFD</sequence>
<protein>
    <submittedName>
        <fullName evidence="4">TDP43_N domain-containing protein</fullName>
    </submittedName>
</protein>
<accession>A0A0N5CT83</accession>
<evidence type="ECO:0000313" key="3">
    <source>
        <dbReference type="Proteomes" id="UP000276776"/>
    </source>
</evidence>
<evidence type="ECO:0000313" key="4">
    <source>
        <dbReference type="WBParaSite" id="TCLT_0000344101-mRNA-1"/>
    </source>
</evidence>
<dbReference type="Proteomes" id="UP000276776">
    <property type="component" value="Unassembled WGS sequence"/>
</dbReference>
<reference evidence="2 3" key="2">
    <citation type="submission" date="2018-11" db="EMBL/GenBank/DDBJ databases">
        <authorList>
            <consortium name="Pathogen Informatics"/>
        </authorList>
    </citation>
    <scope>NUCLEOTIDE SEQUENCE [LARGE SCALE GENOMIC DNA]</scope>
</reference>
<name>A0A0N5CT83_THECL</name>
<proteinExistence type="predicted"/>
<evidence type="ECO:0000256" key="1">
    <source>
        <dbReference type="SAM" id="Coils"/>
    </source>
</evidence>
<organism evidence="4">
    <name type="scientific">Thelazia callipaeda</name>
    <name type="common">Oriental eyeworm</name>
    <name type="synonym">Parasitic nematode</name>
    <dbReference type="NCBI Taxonomy" id="103827"/>
    <lineage>
        <taxon>Eukaryota</taxon>
        <taxon>Metazoa</taxon>
        <taxon>Ecdysozoa</taxon>
        <taxon>Nematoda</taxon>
        <taxon>Chromadorea</taxon>
        <taxon>Rhabditida</taxon>
        <taxon>Spirurina</taxon>
        <taxon>Spiruromorpha</taxon>
        <taxon>Thelazioidea</taxon>
        <taxon>Thelaziidae</taxon>
        <taxon>Thelazia</taxon>
    </lineage>
</organism>
<reference evidence="4" key="1">
    <citation type="submission" date="2017-02" db="UniProtKB">
        <authorList>
            <consortium name="WormBaseParasite"/>
        </authorList>
    </citation>
    <scope>IDENTIFICATION</scope>
</reference>
<dbReference type="WBParaSite" id="TCLT_0000344101-mRNA-1">
    <property type="protein sequence ID" value="TCLT_0000344101-mRNA-1"/>
    <property type="gene ID" value="TCLT_0000344101"/>
</dbReference>
<keyword evidence="1" id="KW-0175">Coiled coil</keyword>
<dbReference type="EMBL" id="UYYF01001473">
    <property type="protein sequence ID" value="VDM99903.1"/>
    <property type="molecule type" value="Genomic_DNA"/>
</dbReference>
<keyword evidence="3" id="KW-1185">Reference proteome</keyword>
<dbReference type="AlphaFoldDB" id="A0A0N5CT83"/>